<dbReference type="Pfam" id="PF17808">
    <property type="entry name" value="fn3_PAP"/>
    <property type="match status" value="1"/>
</dbReference>
<dbReference type="InterPro" id="IPR004843">
    <property type="entry name" value="Calcineurin-like_PHP"/>
</dbReference>
<evidence type="ECO:0000256" key="4">
    <source>
        <dbReference type="ARBA" id="ARBA00008723"/>
    </source>
</evidence>
<evidence type="ECO:0000259" key="14">
    <source>
        <dbReference type="Pfam" id="PF17808"/>
    </source>
</evidence>
<dbReference type="InterPro" id="IPR015914">
    <property type="entry name" value="PAPs_N"/>
</dbReference>
<reference evidence="15" key="1">
    <citation type="submission" date="2022-07" db="EMBL/GenBank/DDBJ databases">
        <authorList>
            <person name="Macas J."/>
            <person name="Novak P."/>
            <person name="Neumann P."/>
        </authorList>
    </citation>
    <scope>NUCLEOTIDE SEQUENCE</scope>
</reference>
<comment type="subcellular location">
    <subcellularLocation>
        <location evidence="3">Secreted</location>
    </subcellularLocation>
</comment>
<feature type="chain" id="PRO_5040536015" description="Purple acid phosphatase" evidence="10">
    <location>
        <begin position="22"/>
        <end position="646"/>
    </location>
</feature>
<dbReference type="EC" id="3.1.3.2" evidence="10"/>
<dbReference type="InterPro" id="IPR025733">
    <property type="entry name" value="PAPs_C"/>
</dbReference>
<comment type="catalytic activity">
    <reaction evidence="10">
        <text>a phosphate monoester + H2O = an alcohol + phosphate</text>
        <dbReference type="Rhea" id="RHEA:15017"/>
        <dbReference type="ChEBI" id="CHEBI:15377"/>
        <dbReference type="ChEBI" id="CHEBI:30879"/>
        <dbReference type="ChEBI" id="CHEBI:43474"/>
        <dbReference type="ChEBI" id="CHEBI:67140"/>
        <dbReference type="EC" id="3.1.3.2"/>
    </reaction>
</comment>
<dbReference type="Pfam" id="PF16656">
    <property type="entry name" value="Pur_ac_phosph_N"/>
    <property type="match status" value="1"/>
</dbReference>
<organism evidence="15 16">
    <name type="scientific">Cuscuta europaea</name>
    <name type="common">European dodder</name>
    <dbReference type="NCBI Taxonomy" id="41803"/>
    <lineage>
        <taxon>Eukaryota</taxon>
        <taxon>Viridiplantae</taxon>
        <taxon>Streptophyta</taxon>
        <taxon>Embryophyta</taxon>
        <taxon>Tracheophyta</taxon>
        <taxon>Spermatophyta</taxon>
        <taxon>Magnoliopsida</taxon>
        <taxon>eudicotyledons</taxon>
        <taxon>Gunneridae</taxon>
        <taxon>Pentapetalae</taxon>
        <taxon>asterids</taxon>
        <taxon>lamiids</taxon>
        <taxon>Solanales</taxon>
        <taxon>Convolvulaceae</taxon>
        <taxon>Cuscuteae</taxon>
        <taxon>Cuscuta</taxon>
        <taxon>Cuscuta subgen. Cuscuta</taxon>
    </lineage>
</organism>
<evidence type="ECO:0000256" key="9">
    <source>
        <dbReference type="ARBA" id="ARBA00023180"/>
    </source>
</evidence>
<protein>
    <recommendedName>
        <fullName evidence="10">Purple acid phosphatase</fullName>
        <ecNumber evidence="10">3.1.3.2</ecNumber>
    </recommendedName>
</protein>
<dbReference type="OrthoDB" id="45007at2759"/>
<keyword evidence="9" id="KW-0325">Glycoprotein</keyword>
<evidence type="ECO:0000256" key="8">
    <source>
        <dbReference type="ARBA" id="ARBA00022833"/>
    </source>
</evidence>
<evidence type="ECO:0000313" key="16">
    <source>
        <dbReference type="Proteomes" id="UP001152484"/>
    </source>
</evidence>
<keyword evidence="16" id="KW-1185">Reference proteome</keyword>
<dbReference type="PANTHER" id="PTHR45778">
    <property type="entry name" value="PURPLE ACID PHOSPHATASE-RELATED"/>
    <property type="match status" value="1"/>
</dbReference>
<evidence type="ECO:0000259" key="13">
    <source>
        <dbReference type="Pfam" id="PF16656"/>
    </source>
</evidence>
<feature type="domain" description="Calcineurin-like phosphoesterase" evidence="11">
    <location>
        <begin position="336"/>
        <end position="549"/>
    </location>
</feature>
<comment type="cofactor">
    <cofactor evidence="2">
        <name>Fe cation</name>
        <dbReference type="ChEBI" id="CHEBI:24875"/>
    </cofactor>
</comment>
<dbReference type="InterPro" id="IPR040974">
    <property type="entry name" value="Fn3_PAP"/>
</dbReference>
<feature type="domain" description="Purple acid phosphatase Fn3-like" evidence="14">
    <location>
        <begin position="85"/>
        <end position="220"/>
    </location>
</feature>
<comment type="similarity">
    <text evidence="4 10">Belongs to the metallophosphoesterase superfamily. Purple acid phosphatase family.</text>
</comment>
<dbReference type="Pfam" id="PF14008">
    <property type="entry name" value="Metallophos_C"/>
    <property type="match status" value="1"/>
</dbReference>
<dbReference type="SUPFAM" id="SSF49363">
    <property type="entry name" value="Purple acid phosphatase, N-terminal domain"/>
    <property type="match status" value="1"/>
</dbReference>
<dbReference type="EMBL" id="CAMAPE010000027">
    <property type="protein sequence ID" value="CAH9091884.1"/>
    <property type="molecule type" value="Genomic_DNA"/>
</dbReference>
<feature type="signal peptide" evidence="10">
    <location>
        <begin position="1"/>
        <end position="21"/>
    </location>
</feature>
<dbReference type="InterPro" id="IPR041792">
    <property type="entry name" value="MPP_PAP"/>
</dbReference>
<evidence type="ECO:0000259" key="12">
    <source>
        <dbReference type="Pfam" id="PF14008"/>
    </source>
</evidence>
<name>A0A9P0ZAI3_CUSEU</name>
<dbReference type="Proteomes" id="UP001152484">
    <property type="component" value="Unassembled WGS sequence"/>
</dbReference>
<evidence type="ECO:0000256" key="7">
    <source>
        <dbReference type="ARBA" id="ARBA00022729"/>
    </source>
</evidence>
<evidence type="ECO:0000256" key="1">
    <source>
        <dbReference type="ARBA" id="ARBA00001947"/>
    </source>
</evidence>
<dbReference type="Gene3D" id="3.60.21.10">
    <property type="match status" value="1"/>
</dbReference>
<dbReference type="GO" id="GO:0003993">
    <property type="term" value="F:acid phosphatase activity"/>
    <property type="evidence" value="ECO:0007669"/>
    <property type="project" value="UniProtKB-EC"/>
</dbReference>
<keyword evidence="10" id="KW-0378">Hydrolase</keyword>
<dbReference type="InterPro" id="IPR029052">
    <property type="entry name" value="Metallo-depent_PP-like"/>
</dbReference>
<evidence type="ECO:0000256" key="5">
    <source>
        <dbReference type="ARBA" id="ARBA00011738"/>
    </source>
</evidence>
<dbReference type="Pfam" id="PF00149">
    <property type="entry name" value="Metallophos"/>
    <property type="match status" value="1"/>
</dbReference>
<evidence type="ECO:0000256" key="3">
    <source>
        <dbReference type="ARBA" id="ARBA00004613"/>
    </source>
</evidence>
<dbReference type="InterPro" id="IPR008963">
    <property type="entry name" value="Purple_acid_Pase-like_N"/>
</dbReference>
<keyword evidence="6" id="KW-0964">Secreted</keyword>
<comment type="subunit">
    <text evidence="5">Homodimer.</text>
</comment>
<gene>
    <name evidence="15" type="ORF">CEURO_LOCUS11747</name>
</gene>
<proteinExistence type="inferred from homology"/>
<accession>A0A9P0ZAI3</accession>
<evidence type="ECO:0000313" key="15">
    <source>
        <dbReference type="EMBL" id="CAH9091884.1"/>
    </source>
</evidence>
<dbReference type="SUPFAM" id="SSF56300">
    <property type="entry name" value="Metallo-dependent phosphatases"/>
    <property type="match status" value="1"/>
</dbReference>
<keyword evidence="8" id="KW-0862">Zinc</keyword>
<evidence type="ECO:0000256" key="10">
    <source>
        <dbReference type="RuleBase" id="RU361203"/>
    </source>
</evidence>
<dbReference type="Gene3D" id="2.60.40.380">
    <property type="entry name" value="Purple acid phosphatase-like, N-terminal"/>
    <property type="match status" value="1"/>
</dbReference>
<evidence type="ECO:0000256" key="6">
    <source>
        <dbReference type="ARBA" id="ARBA00022525"/>
    </source>
</evidence>
<evidence type="ECO:0000256" key="2">
    <source>
        <dbReference type="ARBA" id="ARBA00001962"/>
    </source>
</evidence>
<feature type="domain" description="Purple acid phosphatase C-terminal" evidence="12">
    <location>
        <begin position="580"/>
        <end position="637"/>
    </location>
</feature>
<dbReference type="AlphaFoldDB" id="A0A9P0ZAI3"/>
<dbReference type="GO" id="GO:0005576">
    <property type="term" value="C:extracellular region"/>
    <property type="evidence" value="ECO:0007669"/>
    <property type="project" value="UniProtKB-SubCell"/>
</dbReference>
<comment type="caution">
    <text evidence="15">The sequence shown here is derived from an EMBL/GenBank/DDBJ whole genome shotgun (WGS) entry which is preliminary data.</text>
</comment>
<dbReference type="PANTHER" id="PTHR45778:SF3">
    <property type="entry name" value="PURPLE ACID PHOSPHATASE"/>
    <property type="match status" value="1"/>
</dbReference>
<comment type="cofactor">
    <cofactor evidence="1">
        <name>Zn(2+)</name>
        <dbReference type="ChEBI" id="CHEBI:29105"/>
    </cofactor>
</comment>
<evidence type="ECO:0000259" key="11">
    <source>
        <dbReference type="Pfam" id="PF00149"/>
    </source>
</evidence>
<keyword evidence="7 10" id="KW-0732">Signal</keyword>
<dbReference type="CDD" id="cd00839">
    <property type="entry name" value="MPP_PAPs"/>
    <property type="match status" value="1"/>
</dbReference>
<dbReference type="GO" id="GO:0046872">
    <property type="term" value="F:metal ion binding"/>
    <property type="evidence" value="ECO:0007669"/>
    <property type="project" value="InterPro"/>
</dbReference>
<sequence>MIMRLLLFLLQPFFFFVAANSSTATTDDSIVAGAAAVAMKSQNHTGISEFRLLNRKRLLECKDPNRYLKLWVELSNDNTNPNQQRKLSDEETVTVHVDGVMIPSSTDWVALISPSHSEVSDCPWNWLKYKETGDFSKLPLLCHYPVKAQYVSSDPNYLSRNNNNKDCHNWIFKKCLLWTYNATLQFHVINIRTEIQFVLFTGGFKTPCILKRSDAFSFSNPNSPLYPHLSSIDSSATSMRVTWVSGDKSPQQLRYGNGIAQTSLVTTFTQNQMCGLANTTPAVSFGWHDPGYVHSAVMTGLRPLTTYNYTHGSDSCGWSKSSTFRTPPARGSNEVKFLAFGDMGKTPLDKSIEHYAQPGSLLVVEAMAREVLSGNIDSIFHIGDISYATGFLVEWDYFLHLITPVASRISYMTAIGNHERGSRDKRSVYKNLDSGGECGIPYETYFPMPTSEKDKPWYSIEQGPVHFTVISTEHNWAQSSEQYEWMEKDMGAIDRARTPWLIFMGHRPMYSSTVSSLGSNVDTEFVNAIEPLLLRYMVDLALWGHVHNYERVCPIYDNQCKSSPEFANGTYTYYNANYTAPIHVVIGMAGFTLDPSPTTAANWSLVRMSEYGYARLHATREDLKFEYVDATGYVRDSFRVTKTMRK</sequence>
<feature type="domain" description="Purple acid phosphatase N-terminal" evidence="13">
    <location>
        <begin position="226"/>
        <end position="326"/>
    </location>
</feature>